<dbReference type="PANTHER" id="PTHR43280:SF34">
    <property type="entry name" value="ARAC-FAMILY TRANSCRIPTIONAL REGULATOR"/>
    <property type="match status" value="1"/>
</dbReference>
<evidence type="ECO:0000256" key="1">
    <source>
        <dbReference type="ARBA" id="ARBA00023015"/>
    </source>
</evidence>
<dbReference type="GO" id="GO:0043565">
    <property type="term" value="F:sequence-specific DNA binding"/>
    <property type="evidence" value="ECO:0007669"/>
    <property type="project" value="InterPro"/>
</dbReference>
<comment type="caution">
    <text evidence="5">The sequence shown here is derived from an EMBL/GenBank/DDBJ whole genome shotgun (WGS) entry which is preliminary data.</text>
</comment>
<dbReference type="PANTHER" id="PTHR43280">
    <property type="entry name" value="ARAC-FAMILY TRANSCRIPTIONAL REGULATOR"/>
    <property type="match status" value="1"/>
</dbReference>
<dbReference type="SUPFAM" id="SSF46689">
    <property type="entry name" value="Homeodomain-like"/>
    <property type="match status" value="2"/>
</dbReference>
<dbReference type="PROSITE" id="PS01124">
    <property type="entry name" value="HTH_ARAC_FAMILY_2"/>
    <property type="match status" value="1"/>
</dbReference>
<dbReference type="SMART" id="SM00342">
    <property type="entry name" value="HTH_ARAC"/>
    <property type="match status" value="1"/>
</dbReference>
<keyword evidence="3" id="KW-0804">Transcription</keyword>
<organism evidence="5 6">
    <name type="scientific">Clostridium oryzae</name>
    <dbReference type="NCBI Taxonomy" id="1450648"/>
    <lineage>
        <taxon>Bacteria</taxon>
        <taxon>Bacillati</taxon>
        <taxon>Bacillota</taxon>
        <taxon>Clostridia</taxon>
        <taxon>Eubacteriales</taxon>
        <taxon>Clostridiaceae</taxon>
        <taxon>Clostridium</taxon>
    </lineage>
</organism>
<dbReference type="STRING" id="1450648.CLORY_04060"/>
<dbReference type="AlphaFoldDB" id="A0A1V4IZQ2"/>
<proteinExistence type="predicted"/>
<evidence type="ECO:0000256" key="3">
    <source>
        <dbReference type="ARBA" id="ARBA00023163"/>
    </source>
</evidence>
<dbReference type="EMBL" id="MZGV01000002">
    <property type="protein sequence ID" value="OPJ64897.1"/>
    <property type="molecule type" value="Genomic_DNA"/>
</dbReference>
<gene>
    <name evidence="5" type="primary">btr_2</name>
    <name evidence="5" type="ORF">CLORY_04060</name>
</gene>
<dbReference type="InterPro" id="IPR009057">
    <property type="entry name" value="Homeodomain-like_sf"/>
</dbReference>
<evidence type="ECO:0000313" key="6">
    <source>
        <dbReference type="Proteomes" id="UP000190080"/>
    </source>
</evidence>
<dbReference type="GO" id="GO:0003700">
    <property type="term" value="F:DNA-binding transcription factor activity"/>
    <property type="evidence" value="ECO:0007669"/>
    <property type="project" value="InterPro"/>
</dbReference>
<feature type="domain" description="HTH araC/xylS-type" evidence="4">
    <location>
        <begin position="315"/>
        <end position="413"/>
    </location>
</feature>
<name>A0A1V4IZQ2_9CLOT</name>
<dbReference type="Pfam" id="PF12833">
    <property type="entry name" value="HTH_18"/>
    <property type="match status" value="1"/>
</dbReference>
<dbReference type="InterPro" id="IPR018060">
    <property type="entry name" value="HTH_AraC"/>
</dbReference>
<evidence type="ECO:0000256" key="2">
    <source>
        <dbReference type="ARBA" id="ARBA00023125"/>
    </source>
</evidence>
<keyword evidence="6" id="KW-1185">Reference proteome</keyword>
<evidence type="ECO:0000313" key="5">
    <source>
        <dbReference type="EMBL" id="OPJ64897.1"/>
    </source>
</evidence>
<keyword evidence="1" id="KW-0805">Transcription regulation</keyword>
<dbReference type="Proteomes" id="UP000190080">
    <property type="component" value="Unassembled WGS sequence"/>
</dbReference>
<dbReference type="PROSITE" id="PS00041">
    <property type="entry name" value="HTH_ARAC_FAMILY_1"/>
    <property type="match status" value="1"/>
</dbReference>
<accession>A0A1V4IZQ2</accession>
<reference evidence="5 6" key="1">
    <citation type="submission" date="2017-03" db="EMBL/GenBank/DDBJ databases">
        <title>Genome sequence of Clostridium oryzae DSM 28571.</title>
        <authorList>
            <person name="Poehlein A."/>
            <person name="Daniel R."/>
        </authorList>
    </citation>
    <scope>NUCLEOTIDE SEQUENCE [LARGE SCALE GENOMIC DNA]</scope>
    <source>
        <strain evidence="5 6">DSM 28571</strain>
    </source>
</reference>
<dbReference type="Gene3D" id="1.10.10.60">
    <property type="entry name" value="Homeodomain-like"/>
    <property type="match status" value="2"/>
</dbReference>
<sequence>MITRSESFDSNYDIEYLCKLFFEVFNMPVHFIDSKGSILFSFFYGNESNPLYHDKLTLFNSMFIASSTDCIPCIKTTAYGEDYLRIGLRCDNAFIGSFILGPSAANIPSSSDINNILKKNNLPSAFNGNLIRYFNSITIVETNKLVNLGMMIYYFLYNKKLDFSSFTSEESLSPKLSKIKYDYNATLIKNRQNVSFHHSQNREKSIIESVSQGNKEKLLKTINMPFDGEPGILAKNNPIRAEKNMTICTITIATRAAIKGGLDSEVAYTLSDSYIQALEEITDIKEINQFITSVLCDFTDKVHEAKASNYSKPIAICINYIFKHIYEVISLDGLCRQVSLSRNYLSNLFKKEVGLSLTEYIQEQKIEEAKKLLINSNYSILDIGTWLNFHDQSHFTRVFKQFAGTTPKKYRENRIRNE</sequence>
<protein>
    <submittedName>
        <fullName evidence="5">HTH-type transcriptional activator Btr</fullName>
    </submittedName>
</protein>
<dbReference type="InterPro" id="IPR018062">
    <property type="entry name" value="HTH_AraC-typ_CS"/>
</dbReference>
<keyword evidence="2" id="KW-0238">DNA-binding</keyword>
<dbReference type="OrthoDB" id="1934152at2"/>
<evidence type="ECO:0000259" key="4">
    <source>
        <dbReference type="PROSITE" id="PS01124"/>
    </source>
</evidence>
<dbReference type="RefSeq" id="WP_079421865.1">
    <property type="nucleotide sequence ID" value="NZ_MZGV01000002.1"/>
</dbReference>